<dbReference type="GO" id="GO:0016301">
    <property type="term" value="F:kinase activity"/>
    <property type="evidence" value="ECO:0007669"/>
    <property type="project" value="UniProtKB-KW"/>
</dbReference>
<dbReference type="Gene3D" id="3.30.70.260">
    <property type="match status" value="1"/>
</dbReference>
<dbReference type="Pfam" id="PF04607">
    <property type="entry name" value="RelA_SpoT"/>
    <property type="match status" value="1"/>
</dbReference>
<evidence type="ECO:0000256" key="4">
    <source>
        <dbReference type="ARBA" id="ARBA00032407"/>
    </source>
</evidence>
<dbReference type="GO" id="GO:0005886">
    <property type="term" value="C:plasma membrane"/>
    <property type="evidence" value="ECO:0007669"/>
    <property type="project" value="TreeGrafter"/>
</dbReference>
<dbReference type="Gene3D" id="3.30.460.10">
    <property type="entry name" value="Beta Polymerase, domain 2"/>
    <property type="match status" value="1"/>
</dbReference>
<dbReference type="PANTHER" id="PTHR21262">
    <property type="entry name" value="GUANOSINE-3',5'-BIS DIPHOSPHATE 3'-PYROPHOSPHOHYDROLASE"/>
    <property type="match status" value="1"/>
</dbReference>
<dbReference type="GO" id="GO:0008728">
    <property type="term" value="F:GTP diphosphokinase activity"/>
    <property type="evidence" value="ECO:0007669"/>
    <property type="project" value="TreeGrafter"/>
</dbReference>
<feature type="domain" description="ACT" evidence="7">
    <location>
        <begin position="718"/>
        <end position="791"/>
    </location>
</feature>
<dbReference type="InterPro" id="IPR004095">
    <property type="entry name" value="TGS"/>
</dbReference>
<dbReference type="CDD" id="cd01668">
    <property type="entry name" value="TGS_RSH"/>
    <property type="match status" value="1"/>
</dbReference>
<dbReference type="RefSeq" id="WP_078277394.1">
    <property type="nucleotide sequence ID" value="NZ_MUXU01000072.1"/>
</dbReference>
<dbReference type="GO" id="GO:0042594">
    <property type="term" value="P:response to starvation"/>
    <property type="evidence" value="ECO:0007669"/>
    <property type="project" value="TreeGrafter"/>
</dbReference>
<dbReference type="Gene3D" id="1.10.3210.10">
    <property type="entry name" value="Hypothetical protein af1432"/>
    <property type="match status" value="1"/>
</dbReference>
<dbReference type="InterPro" id="IPR002912">
    <property type="entry name" value="ACT_dom"/>
</dbReference>
<dbReference type="InterPro" id="IPR007685">
    <property type="entry name" value="RelA_SpoT"/>
</dbReference>
<dbReference type="CDD" id="cd04876">
    <property type="entry name" value="ACT_RelA-SpoT"/>
    <property type="match status" value="1"/>
</dbReference>
<dbReference type="Gene3D" id="3.10.20.30">
    <property type="match status" value="1"/>
</dbReference>
<keyword evidence="9" id="KW-0418">Kinase</keyword>
<dbReference type="SUPFAM" id="SSF55021">
    <property type="entry name" value="ACT-like"/>
    <property type="match status" value="1"/>
</dbReference>
<reference evidence="10 12" key="2">
    <citation type="submission" date="2018-06" db="EMBL/GenBank/DDBJ databases">
        <authorList>
            <consortium name="Pathogen Informatics"/>
            <person name="Doyle S."/>
        </authorList>
    </citation>
    <scope>NUCLEOTIDE SEQUENCE [LARGE SCALE GENOMIC DNA]</scope>
    <source>
        <strain evidence="10 12">NCTC10293</strain>
    </source>
</reference>
<dbReference type="SUPFAM" id="SSF81301">
    <property type="entry name" value="Nucleotidyltransferase"/>
    <property type="match status" value="1"/>
</dbReference>
<evidence type="ECO:0000313" key="9">
    <source>
        <dbReference type="EMBL" id="OOR87475.1"/>
    </source>
</evidence>
<dbReference type="Pfam" id="PF02824">
    <property type="entry name" value="TGS"/>
    <property type="match status" value="1"/>
</dbReference>
<comment type="pathway">
    <text evidence="2">Purine metabolism.</text>
</comment>
<dbReference type="GO" id="GO:0015949">
    <property type="term" value="P:nucleobase-containing small molecule interconversion"/>
    <property type="evidence" value="ECO:0007669"/>
    <property type="project" value="UniProtKB-ARBA"/>
</dbReference>
<dbReference type="Proteomes" id="UP000255279">
    <property type="component" value="Unassembled WGS sequence"/>
</dbReference>
<dbReference type="InterPro" id="IPR033655">
    <property type="entry name" value="TGS_RelA/SpoT"/>
</dbReference>
<evidence type="ECO:0000259" key="8">
    <source>
        <dbReference type="PROSITE" id="PS51880"/>
    </source>
</evidence>
<dbReference type="STRING" id="34060.B0181_10250"/>
<dbReference type="PANTHER" id="PTHR21262:SF31">
    <property type="entry name" value="GTP PYROPHOSPHOKINASE"/>
    <property type="match status" value="1"/>
</dbReference>
<dbReference type="EMBL" id="MUXU01000072">
    <property type="protein sequence ID" value="OOR87475.1"/>
    <property type="molecule type" value="Genomic_DNA"/>
</dbReference>
<evidence type="ECO:0000256" key="2">
    <source>
        <dbReference type="ARBA" id="ARBA00025704"/>
    </source>
</evidence>
<evidence type="ECO:0000313" key="12">
    <source>
        <dbReference type="Proteomes" id="UP000255279"/>
    </source>
</evidence>
<feature type="domain" description="TGS" evidence="8">
    <location>
        <begin position="456"/>
        <end position="519"/>
    </location>
</feature>
<dbReference type="OrthoDB" id="9805041at2"/>
<accession>A0A1S9ZVG7</accession>
<dbReference type="EMBL" id="UGQE01000001">
    <property type="protein sequence ID" value="STZ10624.1"/>
    <property type="molecule type" value="Genomic_DNA"/>
</dbReference>
<dbReference type="AlphaFoldDB" id="A0A1S9ZVG7"/>
<evidence type="ECO:0000256" key="3">
    <source>
        <dbReference type="ARBA" id="ARBA00029754"/>
    </source>
</evidence>
<dbReference type="InterPro" id="IPR012675">
    <property type="entry name" value="Beta-grasp_dom_sf"/>
</dbReference>
<organism evidence="9 11">
    <name type="scientific">Moraxella caviae</name>
    <dbReference type="NCBI Taxonomy" id="34060"/>
    <lineage>
        <taxon>Bacteria</taxon>
        <taxon>Pseudomonadati</taxon>
        <taxon>Pseudomonadota</taxon>
        <taxon>Gammaproteobacteria</taxon>
        <taxon>Moraxellales</taxon>
        <taxon>Moraxellaceae</taxon>
        <taxon>Moraxella</taxon>
    </lineage>
</organism>
<proteinExistence type="inferred from homology"/>
<dbReference type="SMART" id="SM00954">
    <property type="entry name" value="RelA_SpoT"/>
    <property type="match status" value="1"/>
</dbReference>
<dbReference type="FunFam" id="3.10.20.30:FF:000002">
    <property type="entry name" value="GTP pyrophosphokinase (RelA/SpoT)"/>
    <property type="match status" value="1"/>
</dbReference>
<gene>
    <name evidence="10" type="primary">relA</name>
    <name evidence="9" type="ORF">B0181_10250</name>
    <name evidence="10" type="ORF">NCTC10293_00974</name>
</gene>
<evidence type="ECO:0000313" key="11">
    <source>
        <dbReference type="Proteomes" id="UP000190435"/>
    </source>
</evidence>
<evidence type="ECO:0000256" key="5">
    <source>
        <dbReference type="ARBA" id="ARBA00033308"/>
    </source>
</evidence>
<sequence>MVQIRDSLPLLGGNNSSTDSASLAASLVAQQLHPDFKAQLTNPKLTTTLDHSNLAESPANISEADIDVATWIATVAARIGKPDLPMLKKACDFVKTQANKPHVSRSGAYATGIGMADILAYLFQDENALVAAMLYRAARRELVSISTICTNFGEDIAHLVEDALAMGRLSESIESNKRLEDYFESNQREQLSTIYSMLISTTNDVRAVLIKLAERTFAMRELSFAPPDRQKRVAREVMTIYAPLAHRLSIAQLKWELEDLAFRYLAPDEYKKIASLLAEKRSERESYIDNVKSTLMEALERAGIQGEVSGRVKHIYSIWRKMKQKNLSFDQLYDIRALRVLVNTNAECYYTLGVVHGLWRHVPEQFDDYITNPKPNGYKSLHTVVIAEHRTLEVQIRTFDMHFEAELGKAAHVNYKEGLKGKQDDYLTAKISSLRQLLINDKTDEQVGDDDLDLDNAERIYVFSRDGDITELPKGATVLDFAYYVHTEVGNRAQGARVNGRYVPLTHQPKTGDQVEIITKSTREPNRDWLVSSLGYIHTNRAKSKLRQWFNKQDRDKNIETGKNLLLRELDRLSISLSQVALSDYFEEFNVRSEDDLYLGIFMSEISAVQLAGKIVTKQGLSTPSSDSANESSIEIKTPSRPNKYKIDLEGFDNVELHLAKCCNPVHGEPIAGFITQSNGVSIHSQACSEYLRLLEREPERSVVAHWQESFGRYQPVAVMVEAYSRNGLLRDLVHVIDKEKVNIHRAETINNDDAISTMKFFVEVAGLSHLSRLLNKIEQQPGVIHARRST</sequence>
<dbReference type="InterPro" id="IPR045865">
    <property type="entry name" value="ACT-like_dom_sf"/>
</dbReference>
<evidence type="ECO:0000259" key="7">
    <source>
        <dbReference type="PROSITE" id="PS51671"/>
    </source>
</evidence>
<keyword evidence="11" id="KW-1185">Reference proteome</keyword>
<dbReference type="GO" id="GO:0008893">
    <property type="term" value="F:guanosine-3',5'-bis(diphosphate) 3'-diphosphatase activity"/>
    <property type="evidence" value="ECO:0007669"/>
    <property type="project" value="TreeGrafter"/>
</dbReference>
<dbReference type="CDD" id="cd05399">
    <property type="entry name" value="NT_Rel-Spo_like"/>
    <property type="match status" value="1"/>
</dbReference>
<dbReference type="PROSITE" id="PS51671">
    <property type="entry name" value="ACT"/>
    <property type="match status" value="1"/>
</dbReference>
<dbReference type="SUPFAM" id="SSF81271">
    <property type="entry name" value="TGS-like"/>
    <property type="match status" value="1"/>
</dbReference>
<comment type="function">
    <text evidence="6">In eubacteria ppGpp (guanosine 3'-diphosphate 5'-diphosphate) is a mediator of the stringent response that coordinates a variety of cellular activities in response to changes in nutritional abundance.</text>
</comment>
<evidence type="ECO:0000313" key="10">
    <source>
        <dbReference type="EMBL" id="STZ10624.1"/>
    </source>
</evidence>
<dbReference type="SUPFAM" id="SSF109604">
    <property type="entry name" value="HD-domain/PDEase-like"/>
    <property type="match status" value="1"/>
</dbReference>
<dbReference type="PROSITE" id="PS51880">
    <property type="entry name" value="TGS"/>
    <property type="match status" value="1"/>
</dbReference>
<reference evidence="9 11" key="1">
    <citation type="submission" date="2017-02" db="EMBL/GenBank/DDBJ databases">
        <title>Draft genome sequence of Moraxella caviae CCUG 355 type strain.</title>
        <authorList>
            <person name="Engstrom-Jakobsson H."/>
            <person name="Salva-Serra F."/>
            <person name="Thorell K."/>
            <person name="Gonzales-Siles L."/>
            <person name="Karlsson R."/>
            <person name="Boulund F."/>
            <person name="Engstrand L."/>
            <person name="Moore E."/>
        </authorList>
    </citation>
    <scope>NUCLEOTIDE SEQUENCE [LARGE SCALE GENOMIC DNA]</scope>
    <source>
        <strain evidence="9 11">CCUG 355</strain>
    </source>
</reference>
<comment type="similarity">
    <text evidence="6">Belongs to the relA/spoT family.</text>
</comment>
<dbReference type="NCBIfam" id="TIGR00691">
    <property type="entry name" value="spoT_relA"/>
    <property type="match status" value="1"/>
</dbReference>
<dbReference type="InterPro" id="IPR004811">
    <property type="entry name" value="RelA/Spo_fam"/>
</dbReference>
<dbReference type="FunFam" id="3.30.460.10:FF:000001">
    <property type="entry name" value="GTP pyrophosphokinase RelA"/>
    <property type="match status" value="1"/>
</dbReference>
<dbReference type="InterPro" id="IPR012676">
    <property type="entry name" value="TGS-like"/>
</dbReference>
<dbReference type="InterPro" id="IPR043519">
    <property type="entry name" value="NT_sf"/>
</dbReference>
<dbReference type="GO" id="GO:0015969">
    <property type="term" value="P:guanosine tetraphosphate metabolic process"/>
    <property type="evidence" value="ECO:0007669"/>
    <property type="project" value="InterPro"/>
</dbReference>
<dbReference type="Proteomes" id="UP000190435">
    <property type="component" value="Unassembled WGS sequence"/>
</dbReference>
<evidence type="ECO:0000256" key="6">
    <source>
        <dbReference type="RuleBase" id="RU003847"/>
    </source>
</evidence>
<dbReference type="Pfam" id="PF13328">
    <property type="entry name" value="HD_4"/>
    <property type="match status" value="1"/>
</dbReference>
<evidence type="ECO:0000256" key="1">
    <source>
        <dbReference type="ARBA" id="ARBA00019852"/>
    </source>
</evidence>
<protein>
    <recommendedName>
        <fullName evidence="1">GTP pyrophosphokinase</fullName>
    </recommendedName>
    <alternativeName>
        <fullName evidence="4">(p)ppGpp synthase</fullName>
    </alternativeName>
    <alternativeName>
        <fullName evidence="3">ATP:GTP 3'-pyrophosphotransferase</fullName>
    </alternativeName>
    <alternativeName>
        <fullName evidence="5">ppGpp synthase I</fullName>
    </alternativeName>
</protein>
<keyword evidence="10" id="KW-0808">Transferase</keyword>
<dbReference type="Pfam" id="PF13291">
    <property type="entry name" value="ACT_4"/>
    <property type="match status" value="1"/>
</dbReference>
<name>A0A1S9ZVG7_9GAMM</name>